<gene>
    <name evidence="2" type="ORF">SAMN05428642_103399</name>
</gene>
<evidence type="ECO:0000256" key="1">
    <source>
        <dbReference type="SAM" id="SignalP"/>
    </source>
</evidence>
<dbReference type="OrthoDB" id="1491239at2"/>
<evidence type="ECO:0000313" key="2">
    <source>
        <dbReference type="EMBL" id="SFZ93900.1"/>
    </source>
</evidence>
<name>A0A1K2IN65_9FLAO</name>
<feature type="signal peptide" evidence="1">
    <location>
        <begin position="1"/>
        <end position="19"/>
    </location>
</feature>
<sequence>MNKKKLLLFFIVITQFSFAQNDTSTPYSLFGLGVENKTATGGLTGLGNTGIAQNNAEEINIYNPANLGNIQQKSFLYEFGINGMYSTLKTDKISENTNDYNISHIAMAFPIKKNFGMSLGLLPYTKVGYDIDIENTIEGSTQEYLSRITGSGGLNSFYWASGFKIKEKLSLGLDISYLFGSINQETQIYYESLVSITDVNYYKGFKFKAGLQYSLIKKENKEFTLGAIIELPTSLIGDQTRNSYKESSSGVQLIIDEEIENELDNFELPFLFGFGITTMLNKSITTSFDYKKLNWNDTNQFQNNERYTNQSIYAFGLEYLPTRNSKYWDNVKYRFGMNYNTGFLSISDQKIDSYFASVGLGMPLSDKAKLNIAYSYGREGTIGNSLVQENFHKLTINLSFIGDWFNKGKYY</sequence>
<dbReference type="EMBL" id="FPKV01000003">
    <property type="protein sequence ID" value="SFZ93900.1"/>
    <property type="molecule type" value="Genomic_DNA"/>
</dbReference>
<accession>A0A1K2IN65</accession>
<dbReference type="Gene3D" id="2.40.160.60">
    <property type="entry name" value="Outer membrane protein transport protein (OMPP1/FadL/TodX)"/>
    <property type="match status" value="1"/>
</dbReference>
<proteinExistence type="predicted"/>
<evidence type="ECO:0008006" key="4">
    <source>
        <dbReference type="Google" id="ProtNLM"/>
    </source>
</evidence>
<organism evidence="2 3">
    <name type="scientific">Flaviramulus basaltis</name>
    <dbReference type="NCBI Taxonomy" id="369401"/>
    <lineage>
        <taxon>Bacteria</taxon>
        <taxon>Pseudomonadati</taxon>
        <taxon>Bacteroidota</taxon>
        <taxon>Flavobacteriia</taxon>
        <taxon>Flavobacteriales</taxon>
        <taxon>Flavobacteriaceae</taxon>
        <taxon>Flaviramulus</taxon>
    </lineage>
</organism>
<dbReference type="STRING" id="369401.SAMN05428642_103399"/>
<reference evidence="2 3" key="1">
    <citation type="submission" date="2016-10" db="EMBL/GenBank/DDBJ databases">
        <authorList>
            <person name="de Groot N.N."/>
        </authorList>
    </citation>
    <scope>NUCLEOTIDE SEQUENCE [LARGE SCALE GENOMIC DNA]</scope>
    <source>
        <strain evidence="2 3">DSM 18180</strain>
    </source>
</reference>
<dbReference type="Proteomes" id="UP000182544">
    <property type="component" value="Unassembled WGS sequence"/>
</dbReference>
<dbReference type="SUPFAM" id="SSF56935">
    <property type="entry name" value="Porins"/>
    <property type="match status" value="1"/>
</dbReference>
<keyword evidence="1" id="KW-0732">Signal</keyword>
<protein>
    <recommendedName>
        <fullName evidence="4">Long-chain fatty acid transport protein</fullName>
    </recommendedName>
</protein>
<keyword evidence="3" id="KW-1185">Reference proteome</keyword>
<feature type="chain" id="PRO_5012701703" description="Long-chain fatty acid transport protein" evidence="1">
    <location>
        <begin position="20"/>
        <end position="411"/>
    </location>
</feature>
<dbReference type="AlphaFoldDB" id="A0A1K2IN65"/>
<dbReference type="RefSeq" id="WP_072403009.1">
    <property type="nucleotide sequence ID" value="NZ_FPKV01000003.1"/>
</dbReference>
<evidence type="ECO:0000313" key="3">
    <source>
        <dbReference type="Proteomes" id="UP000182544"/>
    </source>
</evidence>